<dbReference type="Gene3D" id="3.40.50.150">
    <property type="entry name" value="Vaccinia Virus protein VP39"/>
    <property type="match status" value="2"/>
</dbReference>
<dbReference type="CDD" id="cd02440">
    <property type="entry name" value="AdoMet_MTases"/>
    <property type="match status" value="1"/>
</dbReference>
<reference evidence="5" key="1">
    <citation type="journal article" date="2023" name="Commun. Biol.">
        <title>Genome analysis of Parmales, the sister group of diatoms, reveals the evolutionary specialization of diatoms from phago-mixotrophs to photoautotrophs.</title>
        <authorList>
            <person name="Ban H."/>
            <person name="Sato S."/>
            <person name="Yoshikawa S."/>
            <person name="Yamada K."/>
            <person name="Nakamura Y."/>
            <person name="Ichinomiya M."/>
            <person name="Sato N."/>
            <person name="Blanc-Mathieu R."/>
            <person name="Endo H."/>
            <person name="Kuwata A."/>
            <person name="Ogata H."/>
        </authorList>
    </citation>
    <scope>NUCLEOTIDE SEQUENCE [LARGE SCALE GENOMIC DNA]</scope>
</reference>
<dbReference type="AlphaFoldDB" id="A0A9W7LFA9"/>
<feature type="domain" description="Methyltransferase" evidence="3">
    <location>
        <begin position="346"/>
        <end position="453"/>
    </location>
</feature>
<dbReference type="GO" id="GO:0106370">
    <property type="term" value="F:protein-L-histidine N-pros-methyltransferase activity"/>
    <property type="evidence" value="ECO:0007669"/>
    <property type="project" value="InterPro"/>
</dbReference>
<dbReference type="SUPFAM" id="SSF53335">
    <property type="entry name" value="S-adenosyl-L-methionine-dependent methyltransferases"/>
    <property type="match status" value="2"/>
</dbReference>
<organism evidence="4 5">
    <name type="scientific">Triparma columacea</name>
    <dbReference type="NCBI Taxonomy" id="722753"/>
    <lineage>
        <taxon>Eukaryota</taxon>
        <taxon>Sar</taxon>
        <taxon>Stramenopiles</taxon>
        <taxon>Ochrophyta</taxon>
        <taxon>Bolidophyceae</taxon>
        <taxon>Parmales</taxon>
        <taxon>Triparmaceae</taxon>
        <taxon>Triparma</taxon>
    </lineage>
</organism>
<keyword evidence="1" id="KW-0175">Coiled coil</keyword>
<evidence type="ECO:0000313" key="4">
    <source>
        <dbReference type="EMBL" id="GMI47771.1"/>
    </source>
</evidence>
<feature type="coiled-coil region" evidence="1">
    <location>
        <begin position="544"/>
        <end position="571"/>
    </location>
</feature>
<dbReference type="InterPro" id="IPR025714">
    <property type="entry name" value="Methyltranfer_dom"/>
</dbReference>
<dbReference type="Proteomes" id="UP001165065">
    <property type="component" value="Unassembled WGS sequence"/>
</dbReference>
<evidence type="ECO:0000259" key="3">
    <source>
        <dbReference type="Pfam" id="PF13847"/>
    </source>
</evidence>
<comment type="caution">
    <text evidence="4">The sequence shown here is derived from an EMBL/GenBank/DDBJ whole genome shotgun (WGS) entry which is preliminary data.</text>
</comment>
<dbReference type="PANTHER" id="PTHR12890:SF0">
    <property type="entry name" value="PROTEIN-L-HISTIDINE N-PROS-METHYLTRANSFERASE"/>
    <property type="match status" value="1"/>
</dbReference>
<name>A0A9W7LFA9_9STRA</name>
<feature type="region of interest" description="Disordered" evidence="2">
    <location>
        <begin position="297"/>
        <end position="317"/>
    </location>
</feature>
<dbReference type="Pfam" id="PF05219">
    <property type="entry name" value="DREV"/>
    <property type="match status" value="1"/>
</dbReference>
<dbReference type="Pfam" id="PF13847">
    <property type="entry name" value="Methyltransf_31"/>
    <property type="match status" value="1"/>
</dbReference>
<dbReference type="OrthoDB" id="199041at2759"/>
<sequence length="581" mass="64640">MFKINREELDGGKKLFSSRFLQLSDDDEMREFLKASEKVTDSTMGQVLMHFRQVLVNFLQKYFGWTRPDARAFAGMSGLYVASERQFESVLKSSAFEGGLASSMLDIGAGTGSETAKIASVLGLDRSDVMTLESSRPLQKILRSKGFSVGDSIPSSSSFSLVSLLNVLDRVDDPHSLIDSSINALAPDGTLLIAIVLPFSGSVEGKHGRKAKPGKKLAIRRQKNEPFEVSALFFIESLVNKHPRLELLNWSHLPYLSVGNSKRTHFVLDMALMSFKVLPPGSVTSLVNDTLAYKQEVQSPSAEEEVESSPSGSEAMCKNKKDDKIFSFLRSTLQSEGMGAPRGWGNVLDAGAGPSSMCFLLRQEFDSITMVTATEDGLYGARQMRTEVKGLESVNVVTGNWEQSGFMEDNTYDVVVADYLLGAVEMYWPHGADGMVDRLINLTKPGGFILVSGLEPYELVLDRKYKDDRLVLDIEAIGESAAFLAGEGTYREIPQSWVLRQMERYGLRVVASKQFAMPLSFKSLSSQINYAKKTLKKIGDLNMRKAYHDRVVALEKELKRWKKENKTFRRGKNYAIVVQRI</sequence>
<dbReference type="PANTHER" id="PTHR12890">
    <property type="entry name" value="DREV PROTEIN"/>
    <property type="match status" value="1"/>
</dbReference>
<evidence type="ECO:0000256" key="1">
    <source>
        <dbReference type="SAM" id="Coils"/>
    </source>
</evidence>
<evidence type="ECO:0000256" key="2">
    <source>
        <dbReference type="SAM" id="MobiDB-lite"/>
    </source>
</evidence>
<accession>A0A9W7LFA9</accession>
<proteinExistence type="predicted"/>
<dbReference type="InterPro" id="IPR029063">
    <property type="entry name" value="SAM-dependent_MTases_sf"/>
</dbReference>
<dbReference type="InterPro" id="IPR007884">
    <property type="entry name" value="METL9"/>
</dbReference>
<evidence type="ECO:0000313" key="5">
    <source>
        <dbReference type="Proteomes" id="UP001165065"/>
    </source>
</evidence>
<gene>
    <name evidence="4" type="ORF">TrCOL_g5852</name>
</gene>
<dbReference type="EMBL" id="BRYA01000358">
    <property type="protein sequence ID" value="GMI47771.1"/>
    <property type="molecule type" value="Genomic_DNA"/>
</dbReference>
<protein>
    <recommendedName>
        <fullName evidence="3">Methyltransferase domain-containing protein</fullName>
    </recommendedName>
</protein>
<keyword evidence="5" id="KW-1185">Reference proteome</keyword>